<sequence length="613" mass="66954">MNCTRFSYCYFPSAVSGQMSTIEMEHAASEEEDQKNSFAVLTEISTPINFAESTAADFGISAQSFIPASLPYSNHKEKSRLAQLKVRRRSNIGVRGSPETNSLIRFIAQQRMKTPPAQGTPELVRKSPFLPRVASTLKQKMASFQSLMGVEETKDSSSSTGECITTRDDLSDGDILKAGKENHPPSMTLPPNKKRRLGPSKGCEVQITEDSHPALHHGLQQLQEEATSVKGKPLQSDKRDKASAEALLISPPLTEEQLPVSPDAQLWLSSESQQEVVFELERIHQPTPDDPSEASTAQPPSHFHSPSISSLLEMKPSADCLTSPTVKKKKKQVRFGEALPPELFDKTLPPSTPLQKGGTPARAPTPGDALKLRSLLKTPQRSDSPSTLHQPEFNSPLCSPPQLCPCLAAAGWTQQRTRIPFPMEEIENEAAIAEESLEVQPLKLDTAFTEDSLCLSDAECETKAAESVFPMDVVPSLQEEQTDTESLESGTSSSSRRRGKATLDSTEAPARSSGRKRKLPEESEPVKRSSRSAAKTASGKMKAGAATRRWNKKVDRSLYGSREYASKNPSLSPIRERRSSGLSFTAQEPEMTLPKARSLTSTSAVMENQSAVT</sequence>
<keyword evidence="6" id="KW-0131">Cell cycle</keyword>
<dbReference type="InterPro" id="IPR029334">
    <property type="entry name" value="PP1-bd"/>
</dbReference>
<feature type="compositionally biased region" description="Low complexity" evidence="7">
    <location>
        <begin position="299"/>
        <end position="308"/>
    </location>
</feature>
<dbReference type="Pfam" id="PF15276">
    <property type="entry name" value="PP1_bind"/>
    <property type="match status" value="1"/>
</dbReference>
<comment type="subcellular location">
    <subcellularLocation>
        <location evidence="1">Nucleus</location>
    </subcellularLocation>
</comment>
<keyword evidence="4" id="KW-0832">Ubl conjugation</keyword>
<organism evidence="9 10">
    <name type="scientific">Mugilogobius chulae</name>
    <name type="common">yellowstripe goby</name>
    <dbReference type="NCBI Taxonomy" id="88201"/>
    <lineage>
        <taxon>Eukaryota</taxon>
        <taxon>Metazoa</taxon>
        <taxon>Chordata</taxon>
        <taxon>Craniata</taxon>
        <taxon>Vertebrata</taxon>
        <taxon>Euteleostomi</taxon>
        <taxon>Actinopterygii</taxon>
        <taxon>Neopterygii</taxon>
        <taxon>Teleostei</taxon>
        <taxon>Neoteleostei</taxon>
        <taxon>Acanthomorphata</taxon>
        <taxon>Gobiaria</taxon>
        <taxon>Gobiiformes</taxon>
        <taxon>Gobioidei</taxon>
        <taxon>Gobiidae</taxon>
        <taxon>Gobionellinae</taxon>
        <taxon>Mugilogobius</taxon>
    </lineage>
</organism>
<dbReference type="GO" id="GO:0007088">
    <property type="term" value="P:regulation of mitotic nuclear division"/>
    <property type="evidence" value="ECO:0007669"/>
    <property type="project" value="TreeGrafter"/>
</dbReference>
<dbReference type="EMBL" id="JBBPFD010000003">
    <property type="protein sequence ID" value="KAK7933439.1"/>
    <property type="molecule type" value="Genomic_DNA"/>
</dbReference>
<dbReference type="Proteomes" id="UP001460270">
    <property type="component" value="Unassembled WGS sequence"/>
</dbReference>
<dbReference type="GO" id="GO:0005694">
    <property type="term" value="C:chromosome"/>
    <property type="evidence" value="ECO:0007669"/>
    <property type="project" value="TreeGrafter"/>
</dbReference>
<evidence type="ECO:0000256" key="1">
    <source>
        <dbReference type="ARBA" id="ARBA00004123"/>
    </source>
</evidence>
<comment type="caution">
    <text evidence="9">The sequence shown here is derived from an EMBL/GenBank/DDBJ whole genome shotgun (WGS) entry which is preliminary data.</text>
</comment>
<evidence type="ECO:0000256" key="7">
    <source>
        <dbReference type="SAM" id="MobiDB-lite"/>
    </source>
</evidence>
<dbReference type="PANTHER" id="PTHR21603">
    <property type="entry name" value="ANTIGEN KI-67-LIKE PROTEIN"/>
    <property type="match status" value="1"/>
</dbReference>
<keyword evidence="3" id="KW-0597">Phosphoprotein</keyword>
<evidence type="ECO:0000313" key="10">
    <source>
        <dbReference type="Proteomes" id="UP001460270"/>
    </source>
</evidence>
<evidence type="ECO:0000256" key="5">
    <source>
        <dbReference type="ARBA" id="ARBA00023242"/>
    </source>
</evidence>
<dbReference type="PANTHER" id="PTHR21603:SF16">
    <property type="entry name" value="CELL DIVISION CYCLE-ASSOCIATED PROTEIN 2"/>
    <property type="match status" value="1"/>
</dbReference>
<proteinExistence type="predicted"/>
<feature type="region of interest" description="Disordered" evidence="7">
    <location>
        <begin position="150"/>
        <end position="199"/>
    </location>
</feature>
<protein>
    <recommendedName>
        <fullName evidence="8">PP1-binding domain-containing protein</fullName>
    </recommendedName>
</protein>
<keyword evidence="2" id="KW-1017">Isopeptide bond</keyword>
<dbReference type="AlphaFoldDB" id="A0AAW0PWQ0"/>
<evidence type="ECO:0000259" key="8">
    <source>
        <dbReference type="Pfam" id="PF15276"/>
    </source>
</evidence>
<feature type="region of interest" description="Disordered" evidence="7">
    <location>
        <begin position="221"/>
        <end position="241"/>
    </location>
</feature>
<evidence type="ECO:0000313" key="9">
    <source>
        <dbReference type="EMBL" id="KAK7933439.1"/>
    </source>
</evidence>
<reference evidence="10" key="1">
    <citation type="submission" date="2024-04" db="EMBL/GenBank/DDBJ databases">
        <title>Salinicola lusitanus LLJ914,a marine bacterium isolated from the Okinawa Trough.</title>
        <authorList>
            <person name="Li J."/>
        </authorList>
    </citation>
    <scope>NUCLEOTIDE SEQUENCE [LARGE SCALE GENOMIC DNA]</scope>
</reference>
<feature type="region of interest" description="Disordered" evidence="7">
    <location>
        <begin position="285"/>
        <end position="308"/>
    </location>
</feature>
<evidence type="ECO:0000256" key="4">
    <source>
        <dbReference type="ARBA" id="ARBA00022843"/>
    </source>
</evidence>
<feature type="compositionally biased region" description="Basic and acidic residues" evidence="7">
    <location>
        <begin position="165"/>
        <end position="183"/>
    </location>
</feature>
<feature type="domain" description="PP1-binding" evidence="8">
    <location>
        <begin position="329"/>
        <end position="394"/>
    </location>
</feature>
<feature type="region of interest" description="Disordered" evidence="7">
    <location>
        <begin position="322"/>
        <end position="367"/>
    </location>
</feature>
<feature type="compositionally biased region" description="Polar residues" evidence="7">
    <location>
        <begin position="598"/>
        <end position="613"/>
    </location>
</feature>
<keyword evidence="5" id="KW-0539">Nucleus</keyword>
<evidence type="ECO:0000256" key="3">
    <source>
        <dbReference type="ARBA" id="ARBA00022553"/>
    </source>
</evidence>
<dbReference type="GO" id="GO:0051983">
    <property type="term" value="P:regulation of chromosome segregation"/>
    <property type="evidence" value="ECO:0007669"/>
    <property type="project" value="TreeGrafter"/>
</dbReference>
<gene>
    <name evidence="9" type="ORF">WMY93_004335</name>
</gene>
<evidence type="ECO:0000256" key="6">
    <source>
        <dbReference type="ARBA" id="ARBA00023306"/>
    </source>
</evidence>
<keyword evidence="10" id="KW-1185">Reference proteome</keyword>
<accession>A0AAW0PWQ0</accession>
<feature type="region of interest" description="Disordered" evidence="7">
    <location>
        <begin position="472"/>
        <end position="613"/>
    </location>
</feature>
<dbReference type="GO" id="GO:0005634">
    <property type="term" value="C:nucleus"/>
    <property type="evidence" value="ECO:0007669"/>
    <property type="project" value="UniProtKB-SubCell"/>
</dbReference>
<evidence type="ECO:0000256" key="2">
    <source>
        <dbReference type="ARBA" id="ARBA00022499"/>
    </source>
</evidence>
<name>A0AAW0PWQ0_9GOBI</name>